<feature type="domain" description="Methyltransferase MycE N-terminal" evidence="7">
    <location>
        <begin position="26"/>
        <end position="128"/>
    </location>
</feature>
<evidence type="ECO:0000256" key="6">
    <source>
        <dbReference type="SAM" id="MobiDB-lite"/>
    </source>
</evidence>
<evidence type="ECO:0000256" key="4">
    <source>
        <dbReference type="ARBA" id="ARBA00022691"/>
    </source>
</evidence>
<feature type="region of interest" description="Disordered" evidence="6">
    <location>
        <begin position="368"/>
        <end position="391"/>
    </location>
</feature>
<evidence type="ECO:0000313" key="8">
    <source>
        <dbReference type="EMBL" id="MDP7738497.1"/>
    </source>
</evidence>
<dbReference type="GO" id="GO:0032259">
    <property type="term" value="P:methylation"/>
    <property type="evidence" value="ECO:0007669"/>
    <property type="project" value="UniProtKB-KW"/>
</dbReference>
<evidence type="ECO:0000256" key="1">
    <source>
        <dbReference type="ARBA" id="ARBA00004792"/>
    </source>
</evidence>
<evidence type="ECO:0000259" key="7">
    <source>
        <dbReference type="Pfam" id="PF17843"/>
    </source>
</evidence>
<comment type="caution">
    <text evidence="8">The sequence shown here is derived from an EMBL/GenBank/DDBJ whole genome shotgun (WGS) entry which is preliminary data.</text>
</comment>
<dbReference type="Gene3D" id="3.40.50.150">
    <property type="entry name" value="Vaccinia Virus protein VP39"/>
    <property type="match status" value="1"/>
</dbReference>
<comment type="pathway">
    <text evidence="1">Antibiotic biosynthesis.</text>
</comment>
<reference evidence="8" key="1">
    <citation type="submission" date="2023-06" db="EMBL/GenBank/DDBJ databases">
        <title>Identification of two novel mycobacterium reveal diversities and complexities of Mycobacterium gordonae clade.</title>
        <authorList>
            <person name="Matsumoto Y."/>
            <person name="Nakamura S."/>
            <person name="Motooka D."/>
            <person name="Fukushima K."/>
        </authorList>
    </citation>
    <scope>NUCLEOTIDE SEQUENCE</scope>
    <source>
        <strain evidence="8">TY812</strain>
    </source>
</reference>
<keyword evidence="3" id="KW-0808">Transferase</keyword>
<protein>
    <submittedName>
        <fullName evidence="8">Class I SAM-dependent methyltransferase</fullName>
    </submittedName>
</protein>
<evidence type="ECO:0000256" key="3">
    <source>
        <dbReference type="ARBA" id="ARBA00022679"/>
    </source>
</evidence>
<sequence>MGATVRELGMQRLAEVIALSNDTSPIERLLLAATLPEPEISARVADLGPDVVAEALLAEVACRAGLINGPTDGVVIQCDLGFGDSRLAYHFVLDGDGAHVEKGWYEQASAILRQDLVDMLREVFGPPGPYGATRELVNRWGMGAVVVGLRQLIGALSQRPKSLSDLAVRFGSDKWGFHWYTTHYEKYLEPYRELAVKVLEIGVGGYDAPDAGGESLRVWKHYFRRGLIYGLDVFAKTGIAESRLELIQGDQGDGRYLDAMAREFGPFDIVIDDGSHLNWHVIASFNALFPHVRDGGLYVIEDLQTSYWPAWGGDTDLQAQGTSMGLIKNLLDGLNHQEQIREGGHQPSSAELTVTGVHVHHNLALIEKGRNTEQGAPTGWRGPAADDGCGG</sequence>
<dbReference type="InterPro" id="IPR040800">
    <property type="entry name" value="MycE_N"/>
</dbReference>
<keyword evidence="5" id="KW-0045">Antibiotic biosynthesis</keyword>
<name>A0AAJ1S7C4_9MYCO</name>
<dbReference type="GO" id="GO:0017000">
    <property type="term" value="P:antibiotic biosynthetic process"/>
    <property type="evidence" value="ECO:0007669"/>
    <property type="project" value="UniProtKB-KW"/>
</dbReference>
<gene>
    <name evidence="8" type="ORF">QXL92_27570</name>
</gene>
<evidence type="ECO:0000256" key="2">
    <source>
        <dbReference type="ARBA" id="ARBA00022603"/>
    </source>
</evidence>
<dbReference type="Gene3D" id="3.30.1050.30">
    <property type="match status" value="1"/>
</dbReference>
<keyword evidence="4" id="KW-0949">S-adenosyl-L-methionine</keyword>
<dbReference type="EMBL" id="JAUFSA010000001">
    <property type="protein sequence ID" value="MDP7738497.1"/>
    <property type="molecule type" value="Genomic_DNA"/>
</dbReference>
<evidence type="ECO:0000256" key="5">
    <source>
        <dbReference type="ARBA" id="ARBA00023194"/>
    </source>
</evidence>
<dbReference type="InterPro" id="IPR029063">
    <property type="entry name" value="SAM-dependent_MTases_sf"/>
</dbReference>
<accession>A0AAJ1S7C4</accession>
<dbReference type="AlphaFoldDB" id="A0AAJ1S7C4"/>
<dbReference type="Proteomes" id="UP001229081">
    <property type="component" value="Unassembled WGS sequence"/>
</dbReference>
<dbReference type="SUPFAM" id="SSF53335">
    <property type="entry name" value="S-adenosyl-L-methionine-dependent methyltransferases"/>
    <property type="match status" value="1"/>
</dbReference>
<dbReference type="RefSeq" id="WP_240748949.1">
    <property type="nucleotide sequence ID" value="NZ_JAUFSA010000001.1"/>
</dbReference>
<evidence type="ECO:0000313" key="9">
    <source>
        <dbReference type="Proteomes" id="UP001229081"/>
    </source>
</evidence>
<proteinExistence type="predicted"/>
<dbReference type="GO" id="GO:0008168">
    <property type="term" value="F:methyltransferase activity"/>
    <property type="evidence" value="ECO:0007669"/>
    <property type="project" value="UniProtKB-KW"/>
</dbReference>
<dbReference type="Pfam" id="PF17843">
    <property type="entry name" value="MycE_N"/>
    <property type="match status" value="1"/>
</dbReference>
<keyword evidence="2 8" id="KW-0489">Methyltransferase</keyword>
<organism evidence="8 9">
    <name type="scientific">Mycobacterium paragordonae</name>
    <dbReference type="NCBI Taxonomy" id="1389713"/>
    <lineage>
        <taxon>Bacteria</taxon>
        <taxon>Bacillati</taxon>
        <taxon>Actinomycetota</taxon>
        <taxon>Actinomycetes</taxon>
        <taxon>Mycobacteriales</taxon>
        <taxon>Mycobacteriaceae</taxon>
        <taxon>Mycobacterium</taxon>
    </lineage>
</organism>